<accession>A0ABR7LNH3</accession>
<gene>
    <name evidence="3" type="ORF">HKK74_12920</name>
</gene>
<keyword evidence="4" id="KW-1185">Reference proteome</keyword>
<dbReference type="RefSeq" id="WP_187243415.1">
    <property type="nucleotide sequence ID" value="NZ_BAAAOK010000009.1"/>
</dbReference>
<evidence type="ECO:0000256" key="1">
    <source>
        <dbReference type="SAM" id="MobiDB-lite"/>
    </source>
</evidence>
<name>A0ABR7LNH3_9ACTN</name>
<dbReference type="Pfam" id="PF04149">
    <property type="entry name" value="DUF397"/>
    <property type="match status" value="1"/>
</dbReference>
<protein>
    <submittedName>
        <fullName evidence="3">DUF397 domain-containing protein</fullName>
    </submittedName>
</protein>
<dbReference type="EMBL" id="JABVEC010000008">
    <property type="protein sequence ID" value="MBC6466400.1"/>
    <property type="molecule type" value="Genomic_DNA"/>
</dbReference>
<feature type="region of interest" description="Disordered" evidence="1">
    <location>
        <begin position="1"/>
        <end position="22"/>
    </location>
</feature>
<evidence type="ECO:0000259" key="2">
    <source>
        <dbReference type="Pfam" id="PF04149"/>
    </source>
</evidence>
<comment type="caution">
    <text evidence="3">The sequence shown here is derived from an EMBL/GenBank/DDBJ whole genome shotgun (WGS) entry which is preliminary data.</text>
</comment>
<reference evidence="3 4" key="1">
    <citation type="submission" date="2020-06" db="EMBL/GenBank/DDBJ databases">
        <title>Actinomadura xiongansis sp. nov., isolated from soil of Baiyangdian.</title>
        <authorList>
            <person name="Zhang X."/>
        </authorList>
    </citation>
    <scope>NUCLEOTIDE SEQUENCE [LARGE SCALE GENOMIC DNA]</scope>
    <source>
        <strain evidence="3 4">HBUM206468</strain>
    </source>
</reference>
<sequence length="65" mass="6997">MTSLDLAGAQWRKSSSSGHDGGECVELTTVEKLIGVRDSKNPTGPILFFEPQVWASFVEQVKSSG</sequence>
<feature type="domain" description="DUF397" evidence="2">
    <location>
        <begin position="9"/>
        <end position="62"/>
    </location>
</feature>
<dbReference type="InterPro" id="IPR007278">
    <property type="entry name" value="DUF397"/>
</dbReference>
<proteinExistence type="predicted"/>
<evidence type="ECO:0000313" key="4">
    <source>
        <dbReference type="Proteomes" id="UP000805614"/>
    </source>
</evidence>
<evidence type="ECO:0000313" key="3">
    <source>
        <dbReference type="EMBL" id="MBC6466400.1"/>
    </source>
</evidence>
<dbReference type="Proteomes" id="UP000805614">
    <property type="component" value="Unassembled WGS sequence"/>
</dbReference>
<organism evidence="3 4">
    <name type="scientific">Actinomadura alba</name>
    <dbReference type="NCBI Taxonomy" id="406431"/>
    <lineage>
        <taxon>Bacteria</taxon>
        <taxon>Bacillati</taxon>
        <taxon>Actinomycetota</taxon>
        <taxon>Actinomycetes</taxon>
        <taxon>Streptosporangiales</taxon>
        <taxon>Thermomonosporaceae</taxon>
        <taxon>Actinomadura</taxon>
    </lineage>
</organism>